<dbReference type="PROSITE" id="PS50943">
    <property type="entry name" value="HTH_CROC1"/>
    <property type="match status" value="1"/>
</dbReference>
<dbReference type="InterPro" id="IPR010982">
    <property type="entry name" value="Lambda_DNA-bd_dom_sf"/>
</dbReference>
<name>A0A8E1RWP7_9GAMM</name>
<dbReference type="RefSeq" id="WP_021508926.1">
    <property type="nucleotide sequence ID" value="NZ_CP045216.1"/>
</dbReference>
<dbReference type="InterPro" id="IPR001387">
    <property type="entry name" value="Cro/C1-type_HTH"/>
</dbReference>
<protein>
    <submittedName>
        <fullName evidence="2">Transcriptional regulator</fullName>
    </submittedName>
</protein>
<feature type="domain" description="HTH cro/C1-type" evidence="1">
    <location>
        <begin position="32"/>
        <end position="86"/>
    </location>
</feature>
<evidence type="ECO:0000259" key="1">
    <source>
        <dbReference type="PROSITE" id="PS50943"/>
    </source>
</evidence>
<dbReference type="EMBL" id="LDSE01000031">
    <property type="protein sequence ID" value="KTS66399.1"/>
    <property type="molecule type" value="Genomic_DNA"/>
</dbReference>
<comment type="caution">
    <text evidence="2">The sequence shown here is derived from an EMBL/GenBank/DDBJ whole genome shotgun (WGS) entry which is preliminary data.</text>
</comment>
<evidence type="ECO:0000313" key="3">
    <source>
        <dbReference type="Proteomes" id="UP000071979"/>
    </source>
</evidence>
<dbReference type="Proteomes" id="UP000071979">
    <property type="component" value="Unassembled WGS sequence"/>
</dbReference>
<gene>
    <name evidence="2" type="ORF">SA3R_18190</name>
</gene>
<proteinExistence type="predicted"/>
<dbReference type="AlphaFoldDB" id="A0A8E1RWP7"/>
<dbReference type="GeneID" id="67454227"/>
<reference evidence="2 3" key="1">
    <citation type="journal article" date="2016" name="Front. Microbiol.">
        <title>Genomic Resource of Rice Seed Associated Bacteria.</title>
        <authorList>
            <person name="Midha S."/>
            <person name="Bansal K."/>
            <person name="Sharma S."/>
            <person name="Kumar N."/>
            <person name="Patil P.P."/>
            <person name="Chaudhry V."/>
            <person name="Patil P.B."/>
        </authorList>
    </citation>
    <scope>NUCLEOTIDE SEQUENCE [LARGE SCALE GENOMIC DNA]</scope>
    <source>
        <strain evidence="2 3">SA3</strain>
    </source>
</reference>
<sequence length="99" mass="11265">MKTLDEMLAALTPEQQHQVDERVSQMRLEYQLYQLREQMQRTQRQQAQAMHIAQSSVAAMEARGAELKISTLKRYIEALGGELTLGVKMPGGQHVDLII</sequence>
<dbReference type="Pfam" id="PF01381">
    <property type="entry name" value="HTH_3"/>
    <property type="match status" value="1"/>
</dbReference>
<dbReference type="GO" id="GO:0003677">
    <property type="term" value="F:DNA binding"/>
    <property type="evidence" value="ECO:0007669"/>
    <property type="project" value="InterPro"/>
</dbReference>
<dbReference type="OrthoDB" id="129597at2"/>
<dbReference type="SUPFAM" id="SSF47413">
    <property type="entry name" value="lambda repressor-like DNA-binding domains"/>
    <property type="match status" value="1"/>
</dbReference>
<dbReference type="Gene3D" id="1.10.260.40">
    <property type="entry name" value="lambda repressor-like DNA-binding domains"/>
    <property type="match status" value="1"/>
</dbReference>
<organism evidence="2 3">
    <name type="scientific">Pantoea dispersa</name>
    <dbReference type="NCBI Taxonomy" id="59814"/>
    <lineage>
        <taxon>Bacteria</taxon>
        <taxon>Pseudomonadati</taxon>
        <taxon>Pseudomonadota</taxon>
        <taxon>Gammaproteobacteria</taxon>
        <taxon>Enterobacterales</taxon>
        <taxon>Erwiniaceae</taxon>
        <taxon>Pantoea</taxon>
    </lineage>
</organism>
<evidence type="ECO:0000313" key="2">
    <source>
        <dbReference type="EMBL" id="KTS66399.1"/>
    </source>
</evidence>
<accession>A0A8E1RWP7</accession>